<name>A0A921QBV6_SORBI</name>
<evidence type="ECO:0000313" key="3">
    <source>
        <dbReference type="Proteomes" id="UP000807115"/>
    </source>
</evidence>
<proteinExistence type="predicted"/>
<organism evidence="2 3">
    <name type="scientific">Sorghum bicolor</name>
    <name type="common">Sorghum</name>
    <name type="synonym">Sorghum vulgare</name>
    <dbReference type="NCBI Taxonomy" id="4558"/>
    <lineage>
        <taxon>Eukaryota</taxon>
        <taxon>Viridiplantae</taxon>
        <taxon>Streptophyta</taxon>
        <taxon>Embryophyta</taxon>
        <taxon>Tracheophyta</taxon>
        <taxon>Spermatophyta</taxon>
        <taxon>Magnoliopsida</taxon>
        <taxon>Liliopsida</taxon>
        <taxon>Poales</taxon>
        <taxon>Poaceae</taxon>
        <taxon>PACMAD clade</taxon>
        <taxon>Panicoideae</taxon>
        <taxon>Andropogonodae</taxon>
        <taxon>Andropogoneae</taxon>
        <taxon>Sorghinae</taxon>
        <taxon>Sorghum</taxon>
    </lineage>
</organism>
<accession>A0A921QBV6</accession>
<dbReference type="EMBL" id="CM027688">
    <property type="protein sequence ID" value="KAG0517446.1"/>
    <property type="molecule type" value="Genomic_DNA"/>
</dbReference>
<dbReference type="Proteomes" id="UP000807115">
    <property type="component" value="Chromosome 9"/>
</dbReference>
<comment type="caution">
    <text evidence="2">The sequence shown here is derived from an EMBL/GenBank/DDBJ whole genome shotgun (WGS) entry which is preliminary data.</text>
</comment>
<gene>
    <name evidence="2" type="ORF">BDA96_09G090300</name>
</gene>
<reference evidence="2" key="2">
    <citation type="submission" date="2020-10" db="EMBL/GenBank/DDBJ databases">
        <authorList>
            <person name="Cooper E.A."/>
            <person name="Brenton Z.W."/>
            <person name="Flinn B.S."/>
            <person name="Jenkins J."/>
            <person name="Shu S."/>
            <person name="Flowers D."/>
            <person name="Luo F."/>
            <person name="Wang Y."/>
            <person name="Xia P."/>
            <person name="Barry K."/>
            <person name="Daum C."/>
            <person name="Lipzen A."/>
            <person name="Yoshinaga Y."/>
            <person name="Schmutz J."/>
            <person name="Saski C."/>
            <person name="Vermerris W."/>
            <person name="Kresovich S."/>
        </authorList>
    </citation>
    <scope>NUCLEOTIDE SEQUENCE</scope>
</reference>
<reference evidence="2" key="1">
    <citation type="journal article" date="2019" name="BMC Genomics">
        <title>A new reference genome for Sorghum bicolor reveals high levels of sequence similarity between sweet and grain genotypes: implications for the genetics of sugar metabolism.</title>
        <authorList>
            <person name="Cooper E.A."/>
            <person name="Brenton Z.W."/>
            <person name="Flinn B.S."/>
            <person name="Jenkins J."/>
            <person name="Shu S."/>
            <person name="Flowers D."/>
            <person name="Luo F."/>
            <person name="Wang Y."/>
            <person name="Xia P."/>
            <person name="Barry K."/>
            <person name="Daum C."/>
            <person name="Lipzen A."/>
            <person name="Yoshinaga Y."/>
            <person name="Schmutz J."/>
            <person name="Saski C."/>
            <person name="Vermerris W."/>
            <person name="Kresovich S."/>
        </authorList>
    </citation>
    <scope>NUCLEOTIDE SEQUENCE</scope>
</reference>
<feature type="region of interest" description="Disordered" evidence="1">
    <location>
        <begin position="62"/>
        <end position="111"/>
    </location>
</feature>
<sequence length="111" mass="11948">MRTGRAVLRHWTVFARGGSARKRSNRAAAGHAVVVARSSHGRHPSEAVRVATGELCARGWSRDEGRLHPHEAGAHGDGGRSSRARRLQRRRVEAATEADEGGGDPISSRVI</sequence>
<dbReference type="AlphaFoldDB" id="A0A921QBV6"/>
<evidence type="ECO:0000256" key="1">
    <source>
        <dbReference type="SAM" id="MobiDB-lite"/>
    </source>
</evidence>
<feature type="compositionally biased region" description="Basic and acidic residues" evidence="1">
    <location>
        <begin position="62"/>
        <end position="80"/>
    </location>
</feature>
<protein>
    <submittedName>
        <fullName evidence="2">Uncharacterized protein</fullName>
    </submittedName>
</protein>
<evidence type="ECO:0000313" key="2">
    <source>
        <dbReference type="EMBL" id="KAG0517446.1"/>
    </source>
</evidence>